<sequence>MCLKESAKYVDGANRGKFDVVGGRLKPGERFDESLLREIKEETGLKVTVGRPFFVNEWRPVVRGEQWQIVGTFFECFAESDKVVLSDDHEEYLWIDPKDYRIYNFIDNLVPAFESYLRI</sequence>
<comment type="cofactor">
    <cofactor evidence="1">
        <name>Mg(2+)</name>
        <dbReference type="ChEBI" id="CHEBI:18420"/>
    </cofactor>
</comment>
<dbReference type="Proteomes" id="UP000177953">
    <property type="component" value="Unassembled WGS sequence"/>
</dbReference>
<evidence type="ECO:0000259" key="3">
    <source>
        <dbReference type="PROSITE" id="PS51462"/>
    </source>
</evidence>
<proteinExistence type="predicted"/>
<dbReference type="PANTHER" id="PTHR43046:SF14">
    <property type="entry name" value="MUTT_NUDIX FAMILY PROTEIN"/>
    <property type="match status" value="1"/>
</dbReference>
<reference evidence="4 5" key="1">
    <citation type="journal article" date="2016" name="Nat. Commun.">
        <title>Thousands of microbial genomes shed light on interconnected biogeochemical processes in an aquifer system.</title>
        <authorList>
            <person name="Anantharaman K."/>
            <person name="Brown C.T."/>
            <person name="Hug L.A."/>
            <person name="Sharon I."/>
            <person name="Castelle C.J."/>
            <person name="Probst A.J."/>
            <person name="Thomas B.C."/>
            <person name="Singh A."/>
            <person name="Wilkins M.J."/>
            <person name="Karaoz U."/>
            <person name="Brodie E.L."/>
            <person name="Williams K.H."/>
            <person name="Hubbard S.S."/>
            <person name="Banfield J.F."/>
        </authorList>
    </citation>
    <scope>NUCLEOTIDE SEQUENCE [LARGE SCALE GENOMIC DNA]</scope>
</reference>
<dbReference type="EMBL" id="MFPU01000036">
    <property type="protein sequence ID" value="OGH69565.1"/>
    <property type="molecule type" value="Genomic_DNA"/>
</dbReference>
<dbReference type="PROSITE" id="PS51462">
    <property type="entry name" value="NUDIX"/>
    <property type="match status" value="1"/>
</dbReference>
<dbReference type="PANTHER" id="PTHR43046">
    <property type="entry name" value="GDP-MANNOSE MANNOSYL HYDROLASE"/>
    <property type="match status" value="1"/>
</dbReference>
<dbReference type="Pfam" id="PF00293">
    <property type="entry name" value="NUDIX"/>
    <property type="match status" value="1"/>
</dbReference>
<keyword evidence="2" id="KW-0378">Hydrolase</keyword>
<dbReference type="Gene3D" id="3.90.79.10">
    <property type="entry name" value="Nucleoside Triphosphate Pyrophosphohydrolase"/>
    <property type="match status" value="1"/>
</dbReference>
<dbReference type="AlphaFoldDB" id="A0A1F6MD74"/>
<evidence type="ECO:0000256" key="1">
    <source>
        <dbReference type="ARBA" id="ARBA00001946"/>
    </source>
</evidence>
<evidence type="ECO:0000256" key="2">
    <source>
        <dbReference type="ARBA" id="ARBA00022801"/>
    </source>
</evidence>
<protein>
    <recommendedName>
        <fullName evidence="3">Nudix hydrolase domain-containing protein</fullName>
    </recommendedName>
</protein>
<feature type="domain" description="Nudix hydrolase" evidence="3">
    <location>
        <begin position="1"/>
        <end position="119"/>
    </location>
</feature>
<dbReference type="InterPro" id="IPR015797">
    <property type="entry name" value="NUDIX_hydrolase-like_dom_sf"/>
</dbReference>
<organism evidence="4 5">
    <name type="scientific">Candidatus Magasanikbacteria bacterium RIFCSPHIGHO2_01_FULL_47_8</name>
    <dbReference type="NCBI Taxonomy" id="1798673"/>
    <lineage>
        <taxon>Bacteria</taxon>
        <taxon>Candidatus Magasanikiibacteriota</taxon>
    </lineage>
</organism>
<name>A0A1F6MD74_9BACT</name>
<dbReference type="GO" id="GO:0016787">
    <property type="term" value="F:hydrolase activity"/>
    <property type="evidence" value="ECO:0007669"/>
    <property type="project" value="UniProtKB-KW"/>
</dbReference>
<evidence type="ECO:0000313" key="4">
    <source>
        <dbReference type="EMBL" id="OGH69565.1"/>
    </source>
</evidence>
<comment type="caution">
    <text evidence="4">The sequence shown here is derived from an EMBL/GenBank/DDBJ whole genome shotgun (WGS) entry which is preliminary data.</text>
</comment>
<dbReference type="InterPro" id="IPR000086">
    <property type="entry name" value="NUDIX_hydrolase_dom"/>
</dbReference>
<evidence type="ECO:0000313" key="5">
    <source>
        <dbReference type="Proteomes" id="UP000177953"/>
    </source>
</evidence>
<gene>
    <name evidence="4" type="ORF">A2754_04040</name>
</gene>
<accession>A0A1F6MD74</accession>
<dbReference type="SUPFAM" id="SSF55811">
    <property type="entry name" value="Nudix"/>
    <property type="match status" value="1"/>
</dbReference>